<dbReference type="EMBL" id="FTNV01000001">
    <property type="protein sequence ID" value="SIS10697.1"/>
    <property type="molecule type" value="Genomic_DNA"/>
</dbReference>
<dbReference type="AlphaFoldDB" id="A0A1N7GDK4"/>
<feature type="region of interest" description="Disordered" evidence="1">
    <location>
        <begin position="24"/>
        <end position="86"/>
    </location>
</feature>
<evidence type="ECO:0000256" key="1">
    <source>
        <dbReference type="SAM" id="MobiDB-lite"/>
    </source>
</evidence>
<dbReference type="OrthoDB" id="9797912at2"/>
<proteinExistence type="predicted"/>
<name>A0A1N7GDK4_9RHOB</name>
<dbReference type="Gene3D" id="2.60.40.1880">
    <property type="entry name" value="Invasion associated locus B (IalB) protein"/>
    <property type="match status" value="1"/>
</dbReference>
<feature type="compositionally biased region" description="Low complexity" evidence="1">
    <location>
        <begin position="24"/>
        <end position="60"/>
    </location>
</feature>
<keyword evidence="4" id="KW-1185">Reference proteome</keyword>
<dbReference type="Pfam" id="PF06776">
    <property type="entry name" value="IalB"/>
    <property type="match status" value="1"/>
</dbReference>
<sequence length="239" mass="24573">MPNSISILSFAAALGLAGAAMAQDTATEADAAAEPAAEAPTDAPAADTATDAPATEPTDAATDEASDAATDDAAGTGNAFSTGTEVAQQEPNVYIKEQFGDWNLRCFRNPDGEDPCQLYQLLREAGGNPVAEFSVFRIEGQEPAVAGATAIVPLVTLLTEELKMSVDGGTAKSYPYRVCTEAGCVAQMGLTQADVDTFKRGATAQIVLVPAQAPDQKVRIDVSLSGFTAGYEAVGAFTE</sequence>
<feature type="compositionally biased region" description="Acidic residues" evidence="1">
    <location>
        <begin position="61"/>
        <end position="70"/>
    </location>
</feature>
<evidence type="ECO:0000313" key="3">
    <source>
        <dbReference type="EMBL" id="SIS10697.1"/>
    </source>
</evidence>
<feature type="signal peptide" evidence="2">
    <location>
        <begin position="1"/>
        <end position="22"/>
    </location>
</feature>
<accession>A0A1N7GDK4</accession>
<keyword evidence="2" id="KW-0732">Signal</keyword>
<dbReference type="InterPro" id="IPR010642">
    <property type="entry name" value="Invasion_prot_B"/>
</dbReference>
<evidence type="ECO:0000313" key="4">
    <source>
        <dbReference type="Proteomes" id="UP000186019"/>
    </source>
</evidence>
<dbReference type="STRING" id="573024.SAMN05216208_0185"/>
<evidence type="ECO:0000256" key="2">
    <source>
        <dbReference type="SAM" id="SignalP"/>
    </source>
</evidence>
<reference evidence="4" key="1">
    <citation type="submission" date="2017-01" db="EMBL/GenBank/DDBJ databases">
        <authorList>
            <person name="Varghese N."/>
            <person name="Submissions S."/>
        </authorList>
    </citation>
    <scope>NUCLEOTIDE SEQUENCE [LARGE SCALE GENOMIC DNA]</scope>
    <source>
        <strain evidence="4">DSM 29590</strain>
    </source>
</reference>
<feature type="chain" id="PRO_5009942028" evidence="2">
    <location>
        <begin position="23"/>
        <end position="239"/>
    </location>
</feature>
<gene>
    <name evidence="3" type="ORF">SAMN05421666_1951</name>
</gene>
<protein>
    <submittedName>
        <fullName evidence="3">Invasion protein IalB, involved in pathogenesis</fullName>
    </submittedName>
</protein>
<dbReference type="InterPro" id="IPR038696">
    <property type="entry name" value="IalB_sf"/>
</dbReference>
<organism evidence="3 4">
    <name type="scientific">Roseovarius nanhaiticus</name>
    <dbReference type="NCBI Taxonomy" id="573024"/>
    <lineage>
        <taxon>Bacteria</taxon>
        <taxon>Pseudomonadati</taxon>
        <taxon>Pseudomonadota</taxon>
        <taxon>Alphaproteobacteria</taxon>
        <taxon>Rhodobacterales</taxon>
        <taxon>Roseobacteraceae</taxon>
        <taxon>Roseovarius</taxon>
    </lineage>
</organism>
<dbReference type="Proteomes" id="UP000186019">
    <property type="component" value="Unassembled WGS sequence"/>
</dbReference>